<evidence type="ECO:0000256" key="3">
    <source>
        <dbReference type="ARBA" id="ARBA00012953"/>
    </source>
</evidence>
<protein>
    <recommendedName>
        <fullName evidence="4">Probable 2-phosphosulfolactate phosphatase</fullName>
        <ecNumber evidence="3">3.1.3.71</ecNumber>
    </recommendedName>
</protein>
<dbReference type="InterPro" id="IPR005238">
    <property type="entry name" value="ComB-like"/>
</dbReference>
<gene>
    <name evidence="8" type="ORF">AABB92_12515</name>
</gene>
<dbReference type="RefSeq" id="WP_031376355.1">
    <property type="nucleotide sequence ID" value="NZ_JBCGBG010000002.1"/>
</dbReference>
<dbReference type="Proteomes" id="UP001468095">
    <property type="component" value="Unassembled WGS sequence"/>
</dbReference>
<comment type="catalytic activity">
    <reaction evidence="7">
        <text>(2R)-O-phospho-3-sulfolactate + H2O = (2R)-3-sulfolactate + phosphate</text>
        <dbReference type="Rhea" id="RHEA:23416"/>
        <dbReference type="ChEBI" id="CHEBI:15377"/>
        <dbReference type="ChEBI" id="CHEBI:15597"/>
        <dbReference type="ChEBI" id="CHEBI:43474"/>
        <dbReference type="ChEBI" id="CHEBI:58738"/>
        <dbReference type="EC" id="3.1.3.71"/>
    </reaction>
</comment>
<evidence type="ECO:0000256" key="4">
    <source>
        <dbReference type="ARBA" id="ARBA00021948"/>
    </source>
</evidence>
<keyword evidence="6" id="KW-0460">Magnesium</keyword>
<organism evidence="8 9">
    <name type="scientific">Pantoea brenneri</name>
    <dbReference type="NCBI Taxonomy" id="472694"/>
    <lineage>
        <taxon>Bacteria</taxon>
        <taxon>Pseudomonadati</taxon>
        <taxon>Pseudomonadota</taxon>
        <taxon>Gammaproteobacteria</taxon>
        <taxon>Enterobacterales</taxon>
        <taxon>Erwiniaceae</taxon>
        <taxon>Pantoea</taxon>
    </lineage>
</organism>
<dbReference type="SUPFAM" id="SSF142823">
    <property type="entry name" value="ComB-like"/>
    <property type="match status" value="1"/>
</dbReference>
<dbReference type="Pfam" id="PF04029">
    <property type="entry name" value="2-ph_phosp"/>
    <property type="match status" value="1"/>
</dbReference>
<dbReference type="PANTHER" id="PTHR37311">
    <property type="entry name" value="2-PHOSPHOSULFOLACTATE PHOSPHATASE-RELATED"/>
    <property type="match status" value="1"/>
</dbReference>
<evidence type="ECO:0000256" key="2">
    <source>
        <dbReference type="ARBA" id="ARBA00009997"/>
    </source>
</evidence>
<evidence type="ECO:0000256" key="1">
    <source>
        <dbReference type="ARBA" id="ARBA00001946"/>
    </source>
</evidence>
<comment type="similarity">
    <text evidence="2">Belongs to the ComB family.</text>
</comment>
<sequence>MEAFSQQRFGVRLEWGLSAVDYLAAEADCIVVIDVMSFSTCVSLAVDNGARIYPYPWKDPSACQYAMKIGAKAASPERRFSGEGYSLSPVSIQHIREGESLVLPSPNGSAISFRARESGKPVFTGCLRNISATANACRRFKRVLIIPCGERWPDGSLRPAVEDYAAAGGIIAALGHRDCSPEAQAAVAVWQSYLQQDLLPLRECASALELQQRGFDADVALCLAVDAAKRACQLYGDFYAPALE</sequence>
<name>A0ABU9MK26_9GAMM</name>
<evidence type="ECO:0000256" key="7">
    <source>
        <dbReference type="ARBA" id="ARBA00033711"/>
    </source>
</evidence>
<dbReference type="EMBL" id="JBCGBG010000002">
    <property type="protein sequence ID" value="MEL7696474.1"/>
    <property type="molecule type" value="Genomic_DNA"/>
</dbReference>
<evidence type="ECO:0000313" key="9">
    <source>
        <dbReference type="Proteomes" id="UP001468095"/>
    </source>
</evidence>
<proteinExistence type="inferred from homology"/>
<evidence type="ECO:0000313" key="8">
    <source>
        <dbReference type="EMBL" id="MEL7696474.1"/>
    </source>
</evidence>
<dbReference type="InterPro" id="IPR036702">
    <property type="entry name" value="ComB-like_sf"/>
</dbReference>
<comment type="cofactor">
    <cofactor evidence="1">
        <name>Mg(2+)</name>
        <dbReference type="ChEBI" id="CHEBI:18420"/>
    </cofactor>
</comment>
<dbReference type="EC" id="3.1.3.71" evidence="3"/>
<keyword evidence="9" id="KW-1185">Reference proteome</keyword>
<reference evidence="8 9" key="1">
    <citation type="submission" date="2024-04" db="EMBL/GenBank/DDBJ databases">
        <authorList>
            <person name="Suleimanova A.D."/>
            <person name="Pudova D.S."/>
            <person name="Shagimardanova E.I."/>
            <person name="Sharipova M.R."/>
        </authorList>
    </citation>
    <scope>NUCLEOTIDE SEQUENCE [LARGE SCALE GENOMIC DNA]</scope>
    <source>
        <strain evidence="8 9">3.1</strain>
    </source>
</reference>
<evidence type="ECO:0000256" key="5">
    <source>
        <dbReference type="ARBA" id="ARBA00022801"/>
    </source>
</evidence>
<dbReference type="PANTHER" id="PTHR37311:SF1">
    <property type="entry name" value="2-PHOSPHOSULFOLACTATE PHOSPHATASE-RELATED"/>
    <property type="match status" value="1"/>
</dbReference>
<comment type="caution">
    <text evidence="8">The sequence shown here is derived from an EMBL/GenBank/DDBJ whole genome shotgun (WGS) entry which is preliminary data.</text>
</comment>
<accession>A0ABU9MK26</accession>
<dbReference type="Gene3D" id="3.90.1560.10">
    <property type="entry name" value="ComB-like"/>
    <property type="match status" value="1"/>
</dbReference>
<keyword evidence="5" id="KW-0378">Hydrolase</keyword>
<evidence type="ECO:0000256" key="6">
    <source>
        <dbReference type="ARBA" id="ARBA00022842"/>
    </source>
</evidence>